<proteinExistence type="predicted"/>
<dbReference type="AlphaFoldDB" id="A0AAE2CK21"/>
<sequence>MRTARKRHLPETARERPARVSINSAECKESNDDRSVEYFARATATSSSESNFSAAVLVLAGVVEAIDAVGVANFAPMNEQGVLTDTHVAELNGFWELILEHSDWSSDLGKFLWIWIPQVSVY</sequence>
<evidence type="ECO:0000256" key="1">
    <source>
        <dbReference type="SAM" id="MobiDB-lite"/>
    </source>
</evidence>
<reference evidence="2" key="1">
    <citation type="submission" date="2020-06" db="EMBL/GenBank/DDBJ databases">
        <authorList>
            <person name="Li T."/>
            <person name="Hu X."/>
            <person name="Zhang T."/>
            <person name="Song X."/>
            <person name="Zhang H."/>
            <person name="Dai N."/>
            <person name="Sheng W."/>
            <person name="Hou X."/>
            <person name="Wei L."/>
        </authorList>
    </citation>
    <scope>NUCLEOTIDE SEQUENCE</scope>
    <source>
        <strain evidence="2">3651</strain>
        <tissue evidence="2">Leaf</tissue>
    </source>
</reference>
<reference evidence="2" key="2">
    <citation type="journal article" date="2024" name="Plant">
        <title>Genomic evolution and insights into agronomic trait innovations of Sesamum species.</title>
        <authorList>
            <person name="Miao H."/>
            <person name="Wang L."/>
            <person name="Qu L."/>
            <person name="Liu H."/>
            <person name="Sun Y."/>
            <person name="Le M."/>
            <person name="Wang Q."/>
            <person name="Wei S."/>
            <person name="Zheng Y."/>
            <person name="Lin W."/>
            <person name="Duan Y."/>
            <person name="Cao H."/>
            <person name="Xiong S."/>
            <person name="Wang X."/>
            <person name="Wei L."/>
            <person name="Li C."/>
            <person name="Ma Q."/>
            <person name="Ju M."/>
            <person name="Zhao R."/>
            <person name="Li G."/>
            <person name="Mu C."/>
            <person name="Tian Q."/>
            <person name="Mei H."/>
            <person name="Zhang T."/>
            <person name="Gao T."/>
            <person name="Zhang H."/>
        </authorList>
    </citation>
    <scope>NUCLEOTIDE SEQUENCE</scope>
    <source>
        <strain evidence="2">3651</strain>
    </source>
</reference>
<feature type="region of interest" description="Disordered" evidence="1">
    <location>
        <begin position="1"/>
        <end position="21"/>
    </location>
</feature>
<name>A0AAE2CK21_9LAMI</name>
<evidence type="ECO:0000313" key="3">
    <source>
        <dbReference type="Proteomes" id="UP001293254"/>
    </source>
</evidence>
<keyword evidence="3" id="KW-1185">Reference proteome</keyword>
<protein>
    <submittedName>
        <fullName evidence="2">Uncharacterized protein</fullName>
    </submittedName>
</protein>
<gene>
    <name evidence="2" type="ORF">Salat_1696700</name>
</gene>
<organism evidence="2 3">
    <name type="scientific">Sesamum alatum</name>
    <dbReference type="NCBI Taxonomy" id="300844"/>
    <lineage>
        <taxon>Eukaryota</taxon>
        <taxon>Viridiplantae</taxon>
        <taxon>Streptophyta</taxon>
        <taxon>Embryophyta</taxon>
        <taxon>Tracheophyta</taxon>
        <taxon>Spermatophyta</taxon>
        <taxon>Magnoliopsida</taxon>
        <taxon>eudicotyledons</taxon>
        <taxon>Gunneridae</taxon>
        <taxon>Pentapetalae</taxon>
        <taxon>asterids</taxon>
        <taxon>lamiids</taxon>
        <taxon>Lamiales</taxon>
        <taxon>Pedaliaceae</taxon>
        <taxon>Sesamum</taxon>
    </lineage>
</organism>
<comment type="caution">
    <text evidence="2">The sequence shown here is derived from an EMBL/GenBank/DDBJ whole genome shotgun (WGS) entry which is preliminary data.</text>
</comment>
<dbReference type="EMBL" id="JACGWO010000006">
    <property type="protein sequence ID" value="KAK4425031.1"/>
    <property type="molecule type" value="Genomic_DNA"/>
</dbReference>
<feature type="compositionally biased region" description="Basic and acidic residues" evidence="1">
    <location>
        <begin position="9"/>
        <end position="18"/>
    </location>
</feature>
<dbReference type="Proteomes" id="UP001293254">
    <property type="component" value="Unassembled WGS sequence"/>
</dbReference>
<accession>A0AAE2CK21</accession>
<evidence type="ECO:0000313" key="2">
    <source>
        <dbReference type="EMBL" id="KAK4425031.1"/>
    </source>
</evidence>